<evidence type="ECO:0000256" key="6">
    <source>
        <dbReference type="PROSITE-ProRule" id="PRU01091"/>
    </source>
</evidence>
<keyword evidence="3 6" id="KW-0238">DNA-binding</keyword>
<proteinExistence type="predicted"/>
<keyword evidence="10" id="KW-1185">Reference proteome</keyword>
<dbReference type="SUPFAM" id="SSF52172">
    <property type="entry name" value="CheY-like"/>
    <property type="match status" value="1"/>
</dbReference>
<evidence type="ECO:0000259" key="7">
    <source>
        <dbReference type="PROSITE" id="PS50110"/>
    </source>
</evidence>
<dbReference type="SMART" id="SM00448">
    <property type="entry name" value="REC"/>
    <property type="match status" value="1"/>
</dbReference>
<dbReference type="SMART" id="SM00862">
    <property type="entry name" value="Trans_reg_C"/>
    <property type="match status" value="1"/>
</dbReference>
<feature type="domain" description="Response regulatory" evidence="7">
    <location>
        <begin position="2"/>
        <end position="116"/>
    </location>
</feature>
<dbReference type="CDD" id="cd00383">
    <property type="entry name" value="trans_reg_C"/>
    <property type="match status" value="1"/>
</dbReference>
<dbReference type="InterPro" id="IPR036388">
    <property type="entry name" value="WH-like_DNA-bd_sf"/>
</dbReference>
<organism evidence="9 10">
    <name type="scientific">Ornithinibacter aureus</name>
    <dbReference type="NCBI Taxonomy" id="622664"/>
    <lineage>
        <taxon>Bacteria</taxon>
        <taxon>Bacillati</taxon>
        <taxon>Actinomycetota</taxon>
        <taxon>Actinomycetes</taxon>
        <taxon>Micrococcales</taxon>
        <taxon>Intrasporangiaceae</taxon>
        <taxon>Ornithinibacter</taxon>
    </lineage>
</organism>
<evidence type="ECO:0000256" key="5">
    <source>
        <dbReference type="PROSITE-ProRule" id="PRU00169"/>
    </source>
</evidence>
<reference evidence="10" key="1">
    <citation type="journal article" date="2019" name="Int. J. Syst. Evol. Microbiol.">
        <title>The Global Catalogue of Microorganisms (GCM) 10K type strain sequencing project: providing services to taxonomists for standard genome sequencing and annotation.</title>
        <authorList>
            <consortium name="The Broad Institute Genomics Platform"/>
            <consortium name="The Broad Institute Genome Sequencing Center for Infectious Disease"/>
            <person name="Wu L."/>
            <person name="Ma J."/>
        </authorList>
    </citation>
    <scope>NUCLEOTIDE SEQUENCE [LARGE SCALE GENOMIC DNA]</scope>
    <source>
        <strain evidence="10">JCM 17738</strain>
    </source>
</reference>
<dbReference type="PROSITE" id="PS50110">
    <property type="entry name" value="RESPONSE_REGULATORY"/>
    <property type="match status" value="1"/>
</dbReference>
<evidence type="ECO:0000313" key="9">
    <source>
        <dbReference type="EMBL" id="GAA4393474.1"/>
    </source>
</evidence>
<evidence type="ECO:0000256" key="2">
    <source>
        <dbReference type="ARBA" id="ARBA00023015"/>
    </source>
</evidence>
<keyword evidence="4" id="KW-0804">Transcription</keyword>
<dbReference type="Gene3D" id="3.40.50.2300">
    <property type="match status" value="1"/>
</dbReference>
<keyword evidence="1 5" id="KW-0597">Phosphoprotein</keyword>
<comment type="caution">
    <text evidence="9">The sequence shown here is derived from an EMBL/GenBank/DDBJ whole genome shotgun (WGS) entry which is preliminary data.</text>
</comment>
<dbReference type="InterPro" id="IPR039420">
    <property type="entry name" value="WalR-like"/>
</dbReference>
<evidence type="ECO:0000256" key="1">
    <source>
        <dbReference type="ARBA" id="ARBA00022553"/>
    </source>
</evidence>
<dbReference type="Gene3D" id="6.10.250.690">
    <property type="match status" value="1"/>
</dbReference>
<name>A0ABP8JMZ3_9MICO</name>
<protein>
    <submittedName>
        <fullName evidence="9">Response regulator transcription factor</fullName>
    </submittedName>
</protein>
<sequence length="238" mass="26258">MRILLVEDDATVREAVAAYLTRSGYTVDAVAAGDAAIERYVESPADLVLLDLMLPGLGGFEVCRRLRSIRRDLPVVMVTARGQEHERVQGLQHGADDYVTKPFSLREVELRIRSVLRRASAPASEGVYDVLRDGDLVVDLGARSVTRGGAPVALTSRELDLLAWLLQHPGTVWGRDELLREVWGWEVGDASTVTVHVRRLREKVEVDPSAPLRLVTVFGRGYRWDRTDPADPADPAAG</sequence>
<dbReference type="Pfam" id="PF00072">
    <property type="entry name" value="Response_reg"/>
    <property type="match status" value="1"/>
</dbReference>
<evidence type="ECO:0000313" key="10">
    <source>
        <dbReference type="Proteomes" id="UP001500390"/>
    </source>
</evidence>
<feature type="DNA-binding region" description="OmpR/PhoB-type" evidence="6">
    <location>
        <begin position="128"/>
        <end position="226"/>
    </location>
</feature>
<dbReference type="InterPro" id="IPR001867">
    <property type="entry name" value="OmpR/PhoB-type_DNA-bd"/>
</dbReference>
<evidence type="ECO:0000259" key="8">
    <source>
        <dbReference type="PROSITE" id="PS51755"/>
    </source>
</evidence>
<dbReference type="PANTHER" id="PTHR48111:SF4">
    <property type="entry name" value="DNA-BINDING DUAL TRANSCRIPTIONAL REGULATOR OMPR"/>
    <property type="match status" value="1"/>
</dbReference>
<evidence type="ECO:0000256" key="4">
    <source>
        <dbReference type="ARBA" id="ARBA00023163"/>
    </source>
</evidence>
<dbReference type="Gene3D" id="1.10.10.10">
    <property type="entry name" value="Winged helix-like DNA-binding domain superfamily/Winged helix DNA-binding domain"/>
    <property type="match status" value="1"/>
</dbReference>
<dbReference type="CDD" id="cd17574">
    <property type="entry name" value="REC_OmpR"/>
    <property type="match status" value="1"/>
</dbReference>
<dbReference type="InterPro" id="IPR011006">
    <property type="entry name" value="CheY-like_superfamily"/>
</dbReference>
<feature type="domain" description="OmpR/PhoB-type" evidence="8">
    <location>
        <begin position="128"/>
        <end position="226"/>
    </location>
</feature>
<dbReference type="Pfam" id="PF00486">
    <property type="entry name" value="Trans_reg_C"/>
    <property type="match status" value="1"/>
</dbReference>
<evidence type="ECO:0000256" key="3">
    <source>
        <dbReference type="ARBA" id="ARBA00023125"/>
    </source>
</evidence>
<gene>
    <name evidence="9" type="ORF">GCM10023153_13490</name>
</gene>
<dbReference type="EMBL" id="BAABFX010000022">
    <property type="protein sequence ID" value="GAA4393474.1"/>
    <property type="molecule type" value="Genomic_DNA"/>
</dbReference>
<keyword evidence="2" id="KW-0805">Transcription regulation</keyword>
<accession>A0ABP8JMZ3</accession>
<dbReference type="InterPro" id="IPR001789">
    <property type="entry name" value="Sig_transdc_resp-reg_receiver"/>
</dbReference>
<dbReference type="Proteomes" id="UP001500390">
    <property type="component" value="Unassembled WGS sequence"/>
</dbReference>
<dbReference type="PROSITE" id="PS51755">
    <property type="entry name" value="OMPR_PHOB"/>
    <property type="match status" value="1"/>
</dbReference>
<dbReference type="PANTHER" id="PTHR48111">
    <property type="entry name" value="REGULATOR OF RPOS"/>
    <property type="match status" value="1"/>
</dbReference>
<feature type="modified residue" description="4-aspartylphosphate" evidence="5">
    <location>
        <position position="51"/>
    </location>
</feature>